<dbReference type="Proteomes" id="UP001596241">
    <property type="component" value="Unassembled WGS sequence"/>
</dbReference>
<organism evidence="2 3">
    <name type="scientific">Streptomyces ramulosus</name>
    <dbReference type="NCBI Taxonomy" id="47762"/>
    <lineage>
        <taxon>Bacteria</taxon>
        <taxon>Bacillati</taxon>
        <taxon>Actinomycetota</taxon>
        <taxon>Actinomycetes</taxon>
        <taxon>Kitasatosporales</taxon>
        <taxon>Streptomycetaceae</taxon>
        <taxon>Streptomyces</taxon>
    </lineage>
</organism>
<dbReference type="RefSeq" id="WP_345087657.1">
    <property type="nucleotide sequence ID" value="NZ_BAAAWG010000013.1"/>
</dbReference>
<evidence type="ECO:0000313" key="2">
    <source>
        <dbReference type="EMBL" id="MFC5892372.1"/>
    </source>
</evidence>
<sequence length="53" mass="5815">MTHPAPSTRPDPENTSAASRRRALTVAVWLWVCLPLAYGLYELVSKAAKLFTG</sequence>
<proteinExistence type="predicted"/>
<keyword evidence="1" id="KW-1133">Transmembrane helix</keyword>
<keyword evidence="1" id="KW-0812">Transmembrane</keyword>
<evidence type="ECO:0000256" key="1">
    <source>
        <dbReference type="SAM" id="Phobius"/>
    </source>
</evidence>
<feature type="transmembrane region" description="Helical" evidence="1">
    <location>
        <begin position="23"/>
        <end position="41"/>
    </location>
</feature>
<name>A0ABW1FD30_9ACTN</name>
<protein>
    <submittedName>
        <fullName evidence="2">Uncharacterized protein</fullName>
    </submittedName>
</protein>
<gene>
    <name evidence="2" type="ORF">ACFP3M_06005</name>
</gene>
<evidence type="ECO:0000313" key="3">
    <source>
        <dbReference type="Proteomes" id="UP001596241"/>
    </source>
</evidence>
<accession>A0ABW1FD30</accession>
<reference evidence="3" key="1">
    <citation type="journal article" date="2019" name="Int. J. Syst. Evol. Microbiol.">
        <title>The Global Catalogue of Microorganisms (GCM) 10K type strain sequencing project: providing services to taxonomists for standard genome sequencing and annotation.</title>
        <authorList>
            <consortium name="The Broad Institute Genomics Platform"/>
            <consortium name="The Broad Institute Genome Sequencing Center for Infectious Disease"/>
            <person name="Wu L."/>
            <person name="Ma J."/>
        </authorList>
    </citation>
    <scope>NUCLEOTIDE SEQUENCE [LARGE SCALE GENOMIC DNA]</scope>
    <source>
        <strain evidence="3">CGMCC 1.15809</strain>
    </source>
</reference>
<keyword evidence="3" id="KW-1185">Reference proteome</keyword>
<dbReference type="EMBL" id="JBHSPW010000002">
    <property type="protein sequence ID" value="MFC5892372.1"/>
    <property type="molecule type" value="Genomic_DNA"/>
</dbReference>
<keyword evidence="1" id="KW-0472">Membrane</keyword>
<comment type="caution">
    <text evidence="2">The sequence shown here is derived from an EMBL/GenBank/DDBJ whole genome shotgun (WGS) entry which is preliminary data.</text>
</comment>